<evidence type="ECO:0000313" key="1">
    <source>
        <dbReference type="EMBL" id="CAB1455768.1"/>
    </source>
</evidence>
<comment type="caution">
    <text evidence="1">The sequence shown here is derived from an EMBL/GenBank/DDBJ whole genome shotgun (WGS) entry which is preliminary data.</text>
</comment>
<reference evidence="1" key="1">
    <citation type="submission" date="2020-03" db="EMBL/GenBank/DDBJ databases">
        <authorList>
            <person name="Weist P."/>
        </authorList>
    </citation>
    <scope>NUCLEOTIDE SEQUENCE</scope>
</reference>
<name>A0A9N7VV27_PLEPL</name>
<protein>
    <submittedName>
        <fullName evidence="1">Uncharacterized protein</fullName>
    </submittedName>
</protein>
<proteinExistence type="predicted"/>
<gene>
    <name evidence="1" type="ORF">PLEPLA_LOCUS43549</name>
</gene>
<dbReference type="EMBL" id="CADEAL010004269">
    <property type="protein sequence ID" value="CAB1455768.1"/>
    <property type="molecule type" value="Genomic_DNA"/>
</dbReference>
<dbReference type="Proteomes" id="UP001153269">
    <property type="component" value="Unassembled WGS sequence"/>
</dbReference>
<dbReference type="AlphaFoldDB" id="A0A9N7VV27"/>
<keyword evidence="2" id="KW-1185">Reference proteome</keyword>
<accession>A0A9N7VV27</accession>
<evidence type="ECO:0000313" key="2">
    <source>
        <dbReference type="Proteomes" id="UP001153269"/>
    </source>
</evidence>
<organism evidence="1 2">
    <name type="scientific">Pleuronectes platessa</name>
    <name type="common">European plaice</name>
    <dbReference type="NCBI Taxonomy" id="8262"/>
    <lineage>
        <taxon>Eukaryota</taxon>
        <taxon>Metazoa</taxon>
        <taxon>Chordata</taxon>
        <taxon>Craniata</taxon>
        <taxon>Vertebrata</taxon>
        <taxon>Euteleostomi</taxon>
        <taxon>Actinopterygii</taxon>
        <taxon>Neopterygii</taxon>
        <taxon>Teleostei</taxon>
        <taxon>Neoteleostei</taxon>
        <taxon>Acanthomorphata</taxon>
        <taxon>Carangaria</taxon>
        <taxon>Pleuronectiformes</taxon>
        <taxon>Pleuronectoidei</taxon>
        <taxon>Pleuronectidae</taxon>
        <taxon>Pleuronectes</taxon>
    </lineage>
</organism>
<sequence>MASGVHAANRATGSRTSPFKSSAFICHPWFLPTIHIPNHGPPGVDGRLEDESLLFPIRTEKNETGTRGGAHQRRNQLCRREPWWFEERAHPTSSLILIKHLGGWSRLLVAPSKRQASYNNSLVLPRLRRRSEAAERSEGGGRGGCLTSAFCKASSRLLLKVGQDMFCVPFRVTHFTNFIPPPTAFVFLPPPPPPPPSARLLPKGLTPGHQQLLNQFST</sequence>